<name>A0ACA9NLD2_9GLOM</name>
<proteinExistence type="predicted"/>
<accession>A0ACA9NLD2</accession>
<evidence type="ECO:0000313" key="1">
    <source>
        <dbReference type="EMBL" id="CAG8664801.1"/>
    </source>
</evidence>
<dbReference type="Proteomes" id="UP000789525">
    <property type="component" value="Unassembled WGS sequence"/>
</dbReference>
<reference evidence="1" key="1">
    <citation type="submission" date="2021-06" db="EMBL/GenBank/DDBJ databases">
        <authorList>
            <person name="Kallberg Y."/>
            <person name="Tangrot J."/>
            <person name="Rosling A."/>
        </authorList>
    </citation>
    <scope>NUCLEOTIDE SEQUENCE</scope>
    <source>
        <strain evidence="1">CL356</strain>
    </source>
</reference>
<dbReference type="EMBL" id="CAJVPT010023337">
    <property type="protein sequence ID" value="CAG8664801.1"/>
    <property type="molecule type" value="Genomic_DNA"/>
</dbReference>
<sequence>VYYETIRTFYEAFVIAAFFALLTQFVGDASEERKERLREKGEMSYPFPFGCITYEPKSTSHLFFIKWGVLQYVVINPLITVAALVTETLGVYCAESMSFHFARVYLSIVEFFSVTIAMYALITFYITIKTEIEDEKPLYKFACVKLDVYHEVVFITKYVWYLLSGKKLPDSTSRALNIYGAIHANDRTTYTPLKDMYHYELHEQTPLDIKLDEDAEENAGKVEENAGNMEEKGEKRS</sequence>
<comment type="caution">
    <text evidence="1">The sequence shown here is derived from an EMBL/GenBank/DDBJ whole genome shotgun (WGS) entry which is preliminary data.</text>
</comment>
<gene>
    <name evidence="1" type="ORF">ACOLOM_LOCUS8719</name>
</gene>
<protein>
    <submittedName>
        <fullName evidence="1">7979_t:CDS:1</fullName>
    </submittedName>
</protein>
<evidence type="ECO:0000313" key="2">
    <source>
        <dbReference type="Proteomes" id="UP000789525"/>
    </source>
</evidence>
<organism evidence="1 2">
    <name type="scientific">Acaulospora colombiana</name>
    <dbReference type="NCBI Taxonomy" id="27376"/>
    <lineage>
        <taxon>Eukaryota</taxon>
        <taxon>Fungi</taxon>
        <taxon>Fungi incertae sedis</taxon>
        <taxon>Mucoromycota</taxon>
        <taxon>Glomeromycotina</taxon>
        <taxon>Glomeromycetes</taxon>
        <taxon>Diversisporales</taxon>
        <taxon>Acaulosporaceae</taxon>
        <taxon>Acaulospora</taxon>
    </lineage>
</organism>
<feature type="non-terminal residue" evidence="1">
    <location>
        <position position="1"/>
    </location>
</feature>
<keyword evidence="2" id="KW-1185">Reference proteome</keyword>